<dbReference type="Proteomes" id="UP000502894">
    <property type="component" value="Chromosome"/>
</dbReference>
<evidence type="ECO:0008006" key="3">
    <source>
        <dbReference type="Google" id="ProtNLM"/>
    </source>
</evidence>
<dbReference type="InterPro" id="IPR029033">
    <property type="entry name" value="His_PPase_superfam"/>
</dbReference>
<name>A0A6F8T2P7_9GAMM</name>
<accession>A0A6F8T2P7</accession>
<protein>
    <recommendedName>
        <fullName evidence="3">Coiled-coil protein</fullName>
    </recommendedName>
</protein>
<proteinExistence type="predicted"/>
<dbReference type="AlphaFoldDB" id="A0A6F8T2P7"/>
<dbReference type="Gene3D" id="3.40.50.1240">
    <property type="entry name" value="Phosphoglycerate mutase-like"/>
    <property type="match status" value="1"/>
</dbReference>
<dbReference type="RefSeq" id="WP_173236343.1">
    <property type="nucleotide sequence ID" value="NZ_AP022839.1"/>
</dbReference>
<dbReference type="SUPFAM" id="SSF53254">
    <property type="entry name" value="Phosphoglycerate mutase-like"/>
    <property type="match status" value="1"/>
</dbReference>
<dbReference type="KEGG" id="lant:TUM19329_08080"/>
<dbReference type="Pfam" id="PF00300">
    <property type="entry name" value="His_Phos_1"/>
    <property type="match status" value="1"/>
</dbReference>
<organism evidence="1 2">
    <name type="scientific">Legionella antarctica</name>
    <dbReference type="NCBI Taxonomy" id="2708020"/>
    <lineage>
        <taxon>Bacteria</taxon>
        <taxon>Pseudomonadati</taxon>
        <taxon>Pseudomonadota</taxon>
        <taxon>Gammaproteobacteria</taxon>
        <taxon>Legionellales</taxon>
        <taxon>Legionellaceae</taxon>
        <taxon>Legionella</taxon>
    </lineage>
</organism>
<dbReference type="InterPro" id="IPR013078">
    <property type="entry name" value="His_Pase_superF_clade-1"/>
</dbReference>
<reference evidence="1" key="1">
    <citation type="journal article" date="2020" name="Microbiol. Resour. Announc.">
        <title>Complete Genome Sequence of Novel Psychrotolerant Legionella Strain TUM19329, Isolated from Antarctic Lake Sediment.</title>
        <authorList>
            <person name="Shimada S."/>
            <person name="Nakai R."/>
            <person name="Aoki K."/>
            <person name="Shimoeda N."/>
            <person name="Ohno G."/>
            <person name="Miyazaki Y."/>
            <person name="Kudoh S."/>
            <person name="Imura S."/>
            <person name="Watanabe K."/>
            <person name="Ishii Y."/>
            <person name="Tateda K."/>
        </authorList>
    </citation>
    <scope>NUCLEOTIDE SEQUENCE [LARGE SCALE GENOMIC DNA]</scope>
    <source>
        <strain evidence="1">TUM19329</strain>
    </source>
</reference>
<sequence length="409" mass="45978">MGQGQIINIDPASDAVISYQQNIKSLINTLNVLNPDKDQNQINEILGQIKAEDQQFILKSGLYITGHVLFSRHGESALWSQKKLGLNPNAALAQQAMGNMSHSNKFTSALLGYPDKRTLIAVSPLVRAKQTASLIIPAHLKSAQIIIQPTLSENSFTPSGKNITSLEQLTQEYNQMSFWRTPIKVILFKLSIWFYGYTNVFEQIQKKSSQADEIMLNISGVTSLEYFSQGRQTNEEGCIFDTNSLSEDQKITTTRQLIRDNLKSDEGDFWLFGHGNNFKNFFNKTFGIKSAFEYGETRCVYNIQKDSGLTSLFSPPYIFVIDQSTGRIRGKYTEHTLAFEINLSSLSLVSDSTKKMHEGGLDLTKPHPAQVNLPELEVLRLEQPKTFTVSQKHDFYENNTNSDTPAAII</sequence>
<gene>
    <name evidence="1" type="ORF">TUM19329_08080</name>
</gene>
<evidence type="ECO:0000313" key="2">
    <source>
        <dbReference type="Proteomes" id="UP000502894"/>
    </source>
</evidence>
<dbReference type="EMBL" id="AP022839">
    <property type="protein sequence ID" value="BCA94447.1"/>
    <property type="molecule type" value="Genomic_DNA"/>
</dbReference>
<keyword evidence="2" id="KW-1185">Reference proteome</keyword>
<evidence type="ECO:0000313" key="1">
    <source>
        <dbReference type="EMBL" id="BCA94447.1"/>
    </source>
</evidence>